<dbReference type="Proteomes" id="UP000735302">
    <property type="component" value="Unassembled WGS sequence"/>
</dbReference>
<reference evidence="1 2" key="1">
    <citation type="journal article" date="2021" name="Elife">
        <title>Chloroplast acquisition without the gene transfer in kleptoplastic sea slugs, Plakobranchus ocellatus.</title>
        <authorList>
            <person name="Maeda T."/>
            <person name="Takahashi S."/>
            <person name="Yoshida T."/>
            <person name="Shimamura S."/>
            <person name="Takaki Y."/>
            <person name="Nagai Y."/>
            <person name="Toyoda A."/>
            <person name="Suzuki Y."/>
            <person name="Arimoto A."/>
            <person name="Ishii H."/>
            <person name="Satoh N."/>
            <person name="Nishiyama T."/>
            <person name="Hasebe M."/>
            <person name="Maruyama T."/>
            <person name="Minagawa J."/>
            <person name="Obokata J."/>
            <person name="Shigenobu S."/>
        </authorList>
    </citation>
    <scope>NUCLEOTIDE SEQUENCE [LARGE SCALE GENOMIC DNA]</scope>
</reference>
<name>A0AAV4A2I6_9GAST</name>
<sequence>MVVVLMMMMMMMMSEMDKKDRLSYIHQVIDWHGALLSCSIHRPSDLTYTSGRPRSPEENLALVAISDPSFPYSRSP</sequence>
<evidence type="ECO:0008006" key="3">
    <source>
        <dbReference type="Google" id="ProtNLM"/>
    </source>
</evidence>
<dbReference type="EMBL" id="BLXT01003151">
    <property type="protein sequence ID" value="GFO00838.1"/>
    <property type="molecule type" value="Genomic_DNA"/>
</dbReference>
<proteinExistence type="predicted"/>
<accession>A0AAV4A2I6</accession>
<comment type="caution">
    <text evidence="1">The sequence shown here is derived from an EMBL/GenBank/DDBJ whole genome shotgun (WGS) entry which is preliminary data.</text>
</comment>
<organism evidence="1 2">
    <name type="scientific">Plakobranchus ocellatus</name>
    <dbReference type="NCBI Taxonomy" id="259542"/>
    <lineage>
        <taxon>Eukaryota</taxon>
        <taxon>Metazoa</taxon>
        <taxon>Spiralia</taxon>
        <taxon>Lophotrochozoa</taxon>
        <taxon>Mollusca</taxon>
        <taxon>Gastropoda</taxon>
        <taxon>Heterobranchia</taxon>
        <taxon>Euthyneura</taxon>
        <taxon>Panpulmonata</taxon>
        <taxon>Sacoglossa</taxon>
        <taxon>Placobranchoidea</taxon>
        <taxon>Plakobranchidae</taxon>
        <taxon>Plakobranchus</taxon>
    </lineage>
</organism>
<evidence type="ECO:0000313" key="2">
    <source>
        <dbReference type="Proteomes" id="UP000735302"/>
    </source>
</evidence>
<protein>
    <recommendedName>
        <fullName evidence="3">Secreted protein</fullName>
    </recommendedName>
</protein>
<keyword evidence="2" id="KW-1185">Reference proteome</keyword>
<gene>
    <name evidence="1" type="ORF">PoB_002734300</name>
</gene>
<dbReference type="AlphaFoldDB" id="A0AAV4A2I6"/>
<evidence type="ECO:0000313" key="1">
    <source>
        <dbReference type="EMBL" id="GFO00838.1"/>
    </source>
</evidence>